<dbReference type="PROSITE" id="PS51352">
    <property type="entry name" value="THIOREDOXIN_2"/>
    <property type="match status" value="1"/>
</dbReference>
<reference evidence="3" key="1">
    <citation type="submission" date="2021-02" db="EMBL/GenBank/DDBJ databases">
        <title>Natronogracilivirga saccharolytica gen. nov. sp. nov. a new anaerobic, haloalkiliphilic carbohydrate-fermenting bacterium from soda lake and proposing of Cyclonatronumiaceae fam. nov. in the phylum Balneolaeota.</title>
        <authorList>
            <person name="Zhilina T.N."/>
            <person name="Sorokin D.Y."/>
            <person name="Zavarzina D.G."/>
            <person name="Toshchakov S.V."/>
            <person name="Kublanov I.V."/>
        </authorList>
    </citation>
    <scope>NUCLEOTIDE SEQUENCE</scope>
    <source>
        <strain evidence="3">Z-1702</strain>
    </source>
</reference>
<dbReference type="SUPFAM" id="SSF52833">
    <property type="entry name" value="Thioredoxin-like"/>
    <property type="match status" value="1"/>
</dbReference>
<protein>
    <submittedName>
        <fullName evidence="3">Thioredoxin family protein</fullName>
    </submittedName>
</protein>
<dbReference type="PANTHER" id="PTHR43640:SF1">
    <property type="entry name" value="THIOREDOXIN-DEPENDENT PEROXIREDOXIN"/>
    <property type="match status" value="1"/>
</dbReference>
<keyword evidence="4" id="KW-1185">Reference proteome</keyword>
<dbReference type="InterPro" id="IPR036249">
    <property type="entry name" value="Thioredoxin-like_sf"/>
</dbReference>
<accession>A0A8J7RK23</accession>
<feature type="domain" description="Thioredoxin" evidence="2">
    <location>
        <begin position="29"/>
        <end position="184"/>
    </location>
</feature>
<name>A0A8J7RK23_9BACT</name>
<dbReference type="RefSeq" id="WP_210510219.1">
    <property type="nucleotide sequence ID" value="NZ_JAFIDN010000002.1"/>
</dbReference>
<dbReference type="Gene3D" id="3.40.30.10">
    <property type="entry name" value="Glutaredoxin"/>
    <property type="match status" value="1"/>
</dbReference>
<dbReference type="CDD" id="cd02969">
    <property type="entry name" value="PRX_like1"/>
    <property type="match status" value="1"/>
</dbReference>
<feature type="signal peptide" evidence="1">
    <location>
        <begin position="1"/>
        <end position="21"/>
    </location>
</feature>
<dbReference type="AlphaFoldDB" id="A0A8J7RK23"/>
<evidence type="ECO:0000256" key="1">
    <source>
        <dbReference type="SAM" id="SignalP"/>
    </source>
</evidence>
<evidence type="ECO:0000259" key="2">
    <source>
        <dbReference type="PROSITE" id="PS51352"/>
    </source>
</evidence>
<evidence type="ECO:0000313" key="4">
    <source>
        <dbReference type="Proteomes" id="UP000673975"/>
    </source>
</evidence>
<dbReference type="GO" id="GO:0016491">
    <property type="term" value="F:oxidoreductase activity"/>
    <property type="evidence" value="ECO:0007669"/>
    <property type="project" value="InterPro"/>
</dbReference>
<organism evidence="3 4">
    <name type="scientific">Natronogracilivirga saccharolytica</name>
    <dbReference type="NCBI Taxonomy" id="2812953"/>
    <lineage>
        <taxon>Bacteria</taxon>
        <taxon>Pseudomonadati</taxon>
        <taxon>Balneolota</taxon>
        <taxon>Balneolia</taxon>
        <taxon>Balneolales</taxon>
        <taxon>Cyclonatronaceae</taxon>
        <taxon>Natronogracilivirga</taxon>
    </lineage>
</organism>
<dbReference type="InterPro" id="IPR000866">
    <property type="entry name" value="AhpC/TSA"/>
</dbReference>
<keyword evidence="1" id="KW-0732">Signal</keyword>
<evidence type="ECO:0000313" key="3">
    <source>
        <dbReference type="EMBL" id="MBP3191583.1"/>
    </source>
</evidence>
<dbReference type="EMBL" id="JAFIDN010000002">
    <property type="protein sequence ID" value="MBP3191583.1"/>
    <property type="molecule type" value="Genomic_DNA"/>
</dbReference>
<comment type="caution">
    <text evidence="3">The sequence shown here is derived from an EMBL/GenBank/DDBJ whole genome shotgun (WGS) entry which is preliminary data.</text>
</comment>
<gene>
    <name evidence="3" type="ORF">NATSA_02790</name>
</gene>
<sequence length="206" mass="22447">MKLIGSSLTILLIAFSFIGTAISAGSDTPSVGDTAPDFTLKDAYGEAHSLSDYEGEYIVLEWLNHECPFVIKHYDSGNMQMLQEYYGDKGVVWFSIISSAPGKQGYLEPDEASEITKQKEASPKGVLLDPDGVVGRAYDAKVTPHMYIINPEGELVYMGAIDDNPSANPDDIEGARNFVSEALDNLLDGQPVEVQSHQPYGCTVKY</sequence>
<feature type="chain" id="PRO_5035189523" evidence="1">
    <location>
        <begin position="22"/>
        <end position="206"/>
    </location>
</feature>
<dbReference type="Pfam" id="PF00578">
    <property type="entry name" value="AhpC-TSA"/>
    <property type="match status" value="1"/>
</dbReference>
<dbReference type="InterPro" id="IPR013766">
    <property type="entry name" value="Thioredoxin_domain"/>
</dbReference>
<dbReference type="PANTHER" id="PTHR43640">
    <property type="entry name" value="OS07G0260300 PROTEIN"/>
    <property type="match status" value="1"/>
</dbReference>
<dbReference type="InterPro" id="IPR047262">
    <property type="entry name" value="PRX-like1"/>
</dbReference>
<proteinExistence type="predicted"/>
<dbReference type="Proteomes" id="UP000673975">
    <property type="component" value="Unassembled WGS sequence"/>
</dbReference>
<dbReference type="GO" id="GO:0016209">
    <property type="term" value="F:antioxidant activity"/>
    <property type="evidence" value="ECO:0007669"/>
    <property type="project" value="InterPro"/>
</dbReference>